<evidence type="ECO:0000313" key="2">
    <source>
        <dbReference type="Proteomes" id="UP000325440"/>
    </source>
</evidence>
<gene>
    <name evidence="1" type="ORF">CINCED_3A019227</name>
</gene>
<name>A0A5E4MER6_9HEMI</name>
<accession>A0A5E4MER6</accession>
<dbReference type="AlphaFoldDB" id="A0A5E4MER6"/>
<protein>
    <submittedName>
        <fullName evidence="1">Uncharacterized protein</fullName>
    </submittedName>
</protein>
<proteinExistence type="predicted"/>
<evidence type="ECO:0000313" key="1">
    <source>
        <dbReference type="EMBL" id="VVC30628.1"/>
    </source>
</evidence>
<keyword evidence="2" id="KW-1185">Reference proteome</keyword>
<reference evidence="1 2" key="1">
    <citation type="submission" date="2019-08" db="EMBL/GenBank/DDBJ databases">
        <authorList>
            <person name="Alioto T."/>
            <person name="Alioto T."/>
            <person name="Gomez Garrido J."/>
        </authorList>
    </citation>
    <scope>NUCLEOTIDE SEQUENCE [LARGE SCALE GENOMIC DNA]</scope>
</reference>
<organism evidence="1 2">
    <name type="scientific">Cinara cedri</name>
    <dbReference type="NCBI Taxonomy" id="506608"/>
    <lineage>
        <taxon>Eukaryota</taxon>
        <taxon>Metazoa</taxon>
        <taxon>Ecdysozoa</taxon>
        <taxon>Arthropoda</taxon>
        <taxon>Hexapoda</taxon>
        <taxon>Insecta</taxon>
        <taxon>Pterygota</taxon>
        <taxon>Neoptera</taxon>
        <taxon>Paraneoptera</taxon>
        <taxon>Hemiptera</taxon>
        <taxon>Sternorrhyncha</taxon>
        <taxon>Aphidomorpha</taxon>
        <taxon>Aphidoidea</taxon>
        <taxon>Aphididae</taxon>
        <taxon>Lachninae</taxon>
        <taxon>Cinara</taxon>
    </lineage>
</organism>
<dbReference type="EMBL" id="CABPRJ010000527">
    <property type="protein sequence ID" value="VVC30628.1"/>
    <property type="molecule type" value="Genomic_DNA"/>
</dbReference>
<sequence length="269" mass="31280">MDCKVAETILLFKNLILDIMEAKQDIPKILKKFFNLLKHSKFGTIKDIKLFDSKLKEFHKKEVTPEKIKLFSNDSFAEFIIHTFQKTSCEKLFKDFDKQNTAIITAVGANVPLSLVPPADLSTLAILLPTMLSATNTKCMLVSFCKSSRRIKYFGYYKNHEKVEALKSYLSKRLVTYEHFRDRFFKKKKKSYLRQDYCDRLMNHIMSKSTISSAQRIISGIINLLVPIPGFSFVSNMATFSYNYPNTISMNLEVKLWVKNCKDKFDKKK</sequence>
<dbReference type="Proteomes" id="UP000325440">
    <property type="component" value="Unassembled WGS sequence"/>
</dbReference>